<dbReference type="InterPro" id="IPR036047">
    <property type="entry name" value="F-box-like_dom_sf"/>
</dbReference>
<name>A0AAW0AMV3_9AGAR</name>
<protein>
    <submittedName>
        <fullName evidence="2">F-box domain-containing protein</fullName>
    </submittedName>
</protein>
<accession>A0AAW0AMV3</accession>
<sequence length="377" mass="42428">MLRSLESDRSRISHLETQILDLQRAISALETERDVTQARLDAYKYPVLTLPTEIVSEIFIHVLPPYPDCPPLMGLHSPNTLARICSKWRSIALSTPRLWRAIQLQYKNHAIPLFPQVQMFEVWTTRAASCPLSIYIDGAYPEFSSKAVKAVLAHGARIEYLKLHVTLSTTFTAALEESTPLLRGLELNFLTNITALKLDDAPQLRTVVIDGHIAFQGSLPWDKLTSLTLTHVHTINCYPILRQTKNLVHCELRYPSYLDTMTDPPEQDVVLPSLESLSLLGAGKAKNLLAALVVPALDKLAVTEDLMGAQPLDVLHSLISKSQCQLQEVRIVYAFRRKISQPKYRNEFPSLCFTFEDAYPDANPYSEDEDSGSDFDL</sequence>
<dbReference type="Gene3D" id="3.80.10.10">
    <property type="entry name" value="Ribonuclease Inhibitor"/>
    <property type="match status" value="1"/>
</dbReference>
<organism evidence="2 3">
    <name type="scientific">Favolaschia claudopus</name>
    <dbReference type="NCBI Taxonomy" id="2862362"/>
    <lineage>
        <taxon>Eukaryota</taxon>
        <taxon>Fungi</taxon>
        <taxon>Dikarya</taxon>
        <taxon>Basidiomycota</taxon>
        <taxon>Agaricomycotina</taxon>
        <taxon>Agaricomycetes</taxon>
        <taxon>Agaricomycetidae</taxon>
        <taxon>Agaricales</taxon>
        <taxon>Marasmiineae</taxon>
        <taxon>Mycenaceae</taxon>
        <taxon>Favolaschia</taxon>
    </lineage>
</organism>
<reference evidence="2 3" key="1">
    <citation type="journal article" date="2024" name="J Genomics">
        <title>Draft genome sequencing and assembly of Favolaschia claudopus CIRM-BRFM 2984 isolated from oak limbs.</title>
        <authorList>
            <person name="Navarro D."/>
            <person name="Drula E."/>
            <person name="Chaduli D."/>
            <person name="Cazenave R."/>
            <person name="Ahrendt S."/>
            <person name="Wang J."/>
            <person name="Lipzen A."/>
            <person name="Daum C."/>
            <person name="Barry K."/>
            <person name="Grigoriev I.V."/>
            <person name="Favel A."/>
            <person name="Rosso M.N."/>
            <person name="Martin F."/>
        </authorList>
    </citation>
    <scope>NUCLEOTIDE SEQUENCE [LARGE SCALE GENOMIC DNA]</scope>
    <source>
        <strain evidence="2 3">CIRM-BRFM 2984</strain>
    </source>
</reference>
<dbReference type="Proteomes" id="UP001362999">
    <property type="component" value="Unassembled WGS sequence"/>
</dbReference>
<feature type="coiled-coil region" evidence="1">
    <location>
        <begin position="12"/>
        <end position="39"/>
    </location>
</feature>
<evidence type="ECO:0000256" key="1">
    <source>
        <dbReference type="SAM" id="Coils"/>
    </source>
</evidence>
<gene>
    <name evidence="2" type="ORF">R3P38DRAFT_2720218</name>
</gene>
<proteinExistence type="predicted"/>
<evidence type="ECO:0000313" key="2">
    <source>
        <dbReference type="EMBL" id="KAK7014270.1"/>
    </source>
</evidence>
<dbReference type="EMBL" id="JAWWNJ010000057">
    <property type="protein sequence ID" value="KAK7014270.1"/>
    <property type="molecule type" value="Genomic_DNA"/>
</dbReference>
<dbReference type="AlphaFoldDB" id="A0AAW0AMV3"/>
<dbReference type="InterPro" id="IPR032675">
    <property type="entry name" value="LRR_dom_sf"/>
</dbReference>
<evidence type="ECO:0000313" key="3">
    <source>
        <dbReference type="Proteomes" id="UP001362999"/>
    </source>
</evidence>
<comment type="caution">
    <text evidence="2">The sequence shown here is derived from an EMBL/GenBank/DDBJ whole genome shotgun (WGS) entry which is preliminary data.</text>
</comment>
<keyword evidence="3" id="KW-1185">Reference proteome</keyword>
<keyword evidence="1" id="KW-0175">Coiled coil</keyword>
<dbReference type="SUPFAM" id="SSF81383">
    <property type="entry name" value="F-box domain"/>
    <property type="match status" value="1"/>
</dbReference>